<proteinExistence type="predicted"/>
<accession>A0A7M5WSE1</accession>
<dbReference type="EnsemblMetazoa" id="CLYHEMT009882.3">
    <property type="protein sequence ID" value="CLYHEMP009882.3"/>
    <property type="gene ID" value="CLYHEMG009882"/>
</dbReference>
<sequence length="322" mass="36919">MNETRIMKLFKSEDVDCQLLIQYSNGSVKMLNYLDGALNYGSLDELTLLHSCDSVASREINGKRYVFGLTSHFRLFMNDKEIANNCTSFFIHDDFLLLTTHAHSLRCVYIKSLVQNAETQLDNIAFDEASRRVERGSKLVTAVMQGTAVVLQMPRGNLEYNHPRALVITHLQKLLNSLHYKQALEIMRKHRINLNLVYDNDPQLFLKNVDTFVNNVNSSNRINLFLADLSAEDVCSSLYFPYYHHGEENKENNKAKSSPTKVNEVCQAVREAIKRSPNAEKSREFNGKDHRAERNLQQTSNAFANCHREQRTGTVRDLGRNT</sequence>
<dbReference type="InterPro" id="IPR056167">
    <property type="entry name" value="A-sol_ELP1"/>
</dbReference>
<dbReference type="OrthoDB" id="40048at2759"/>
<feature type="domain" description="ELP1 N-terminal second beta-propeller" evidence="1">
    <location>
        <begin position="10"/>
        <end position="140"/>
    </location>
</feature>
<protein>
    <submittedName>
        <fullName evidence="3">Uncharacterized protein</fullName>
    </submittedName>
</protein>
<dbReference type="UniPathway" id="UPA00988"/>
<dbReference type="PANTHER" id="PTHR12747:SF0">
    <property type="entry name" value="ELONGATOR COMPLEX PROTEIN 1"/>
    <property type="match status" value="1"/>
</dbReference>
<dbReference type="InterPro" id="IPR006849">
    <property type="entry name" value="Elp1"/>
</dbReference>
<dbReference type="Pfam" id="PF23925">
    <property type="entry name" value="A-sol_ELP1"/>
    <property type="match status" value="1"/>
</dbReference>
<dbReference type="Pfam" id="PF23797">
    <property type="entry name" value="Beta-prop_ELP1_2nd"/>
    <property type="match status" value="1"/>
</dbReference>
<evidence type="ECO:0000259" key="1">
    <source>
        <dbReference type="Pfam" id="PF23797"/>
    </source>
</evidence>
<dbReference type="Proteomes" id="UP000594262">
    <property type="component" value="Unplaced"/>
</dbReference>
<keyword evidence="4" id="KW-1185">Reference proteome</keyword>
<organism evidence="3 4">
    <name type="scientific">Clytia hemisphaerica</name>
    <dbReference type="NCBI Taxonomy" id="252671"/>
    <lineage>
        <taxon>Eukaryota</taxon>
        <taxon>Metazoa</taxon>
        <taxon>Cnidaria</taxon>
        <taxon>Hydrozoa</taxon>
        <taxon>Hydroidolina</taxon>
        <taxon>Leptothecata</taxon>
        <taxon>Obeliida</taxon>
        <taxon>Clytiidae</taxon>
        <taxon>Clytia</taxon>
    </lineage>
</organism>
<dbReference type="PANTHER" id="PTHR12747">
    <property type="entry name" value="ELONGATOR COMPLEX PROTEIN 1"/>
    <property type="match status" value="1"/>
</dbReference>
<dbReference type="GO" id="GO:0002926">
    <property type="term" value="P:tRNA wobble base 5-methoxycarbonylmethyl-2-thiouridinylation"/>
    <property type="evidence" value="ECO:0007669"/>
    <property type="project" value="TreeGrafter"/>
</dbReference>
<dbReference type="AlphaFoldDB" id="A0A7M5WSE1"/>
<name>A0A7M5WSE1_9CNID</name>
<dbReference type="InterPro" id="IPR056165">
    <property type="entry name" value="Beta-prop_ELP1_2nd"/>
</dbReference>
<feature type="domain" description="ELP1 alpha-solenoid" evidence="2">
    <location>
        <begin position="164"/>
        <end position="276"/>
    </location>
</feature>
<dbReference type="GO" id="GO:0033588">
    <property type="term" value="C:elongator holoenzyme complex"/>
    <property type="evidence" value="ECO:0007669"/>
    <property type="project" value="InterPro"/>
</dbReference>
<dbReference type="GO" id="GO:0005829">
    <property type="term" value="C:cytosol"/>
    <property type="evidence" value="ECO:0007669"/>
    <property type="project" value="TreeGrafter"/>
</dbReference>
<evidence type="ECO:0000313" key="3">
    <source>
        <dbReference type="EnsemblMetazoa" id="CLYHEMP009882.3"/>
    </source>
</evidence>
<evidence type="ECO:0000313" key="4">
    <source>
        <dbReference type="Proteomes" id="UP000594262"/>
    </source>
</evidence>
<reference evidence="3" key="1">
    <citation type="submission" date="2021-01" db="UniProtKB">
        <authorList>
            <consortium name="EnsemblMetazoa"/>
        </authorList>
    </citation>
    <scope>IDENTIFICATION</scope>
</reference>
<dbReference type="GO" id="GO:0000049">
    <property type="term" value="F:tRNA binding"/>
    <property type="evidence" value="ECO:0007669"/>
    <property type="project" value="TreeGrafter"/>
</dbReference>
<evidence type="ECO:0000259" key="2">
    <source>
        <dbReference type="Pfam" id="PF23925"/>
    </source>
</evidence>